<dbReference type="GO" id="GO:0002161">
    <property type="term" value="F:aminoacyl-tRNA deacylase activity"/>
    <property type="evidence" value="ECO:0007669"/>
    <property type="project" value="InterPro"/>
</dbReference>
<evidence type="ECO:0000259" key="5">
    <source>
        <dbReference type="Pfam" id="PF04073"/>
    </source>
</evidence>
<dbReference type="InterPro" id="IPR036754">
    <property type="entry name" value="YbaK/aa-tRNA-synt-asso_dom_sf"/>
</dbReference>
<dbReference type="PIRSF" id="PIRSF006181">
    <property type="entry name" value="EbsC_YbaK"/>
    <property type="match status" value="1"/>
</dbReference>
<dbReference type="InterPro" id="IPR004369">
    <property type="entry name" value="Prolyl-tRNA_editing_YbaK/EbsC"/>
</dbReference>
<dbReference type="GO" id="GO:0006412">
    <property type="term" value="P:translation"/>
    <property type="evidence" value="ECO:0007669"/>
    <property type="project" value="UniProtKB-KW"/>
</dbReference>
<name>A0A9D1X9H9_9BACT</name>
<dbReference type="CDD" id="cd00002">
    <property type="entry name" value="YbaK_deacylase"/>
    <property type="match status" value="1"/>
</dbReference>
<organism evidence="6 7">
    <name type="scientific">Candidatus Parabacteroides intestinipullorum</name>
    <dbReference type="NCBI Taxonomy" id="2838723"/>
    <lineage>
        <taxon>Bacteria</taxon>
        <taxon>Pseudomonadati</taxon>
        <taxon>Bacteroidota</taxon>
        <taxon>Bacteroidia</taxon>
        <taxon>Bacteroidales</taxon>
        <taxon>Tannerellaceae</taxon>
        <taxon>Parabacteroides</taxon>
    </lineage>
</organism>
<dbReference type="NCBIfam" id="TIGR00011">
    <property type="entry name" value="YbaK_EbsC"/>
    <property type="match status" value="1"/>
</dbReference>
<dbReference type="Gene3D" id="3.90.960.10">
    <property type="entry name" value="YbaK/aminoacyl-tRNA synthetase-associated domain"/>
    <property type="match status" value="1"/>
</dbReference>
<dbReference type="PANTHER" id="PTHR30411:SF0">
    <property type="entry name" value="CYS-TRNA(PRO)_CYS-TRNA(CYS) DEACYLASE YBAK"/>
    <property type="match status" value="1"/>
</dbReference>
<reference evidence="6" key="2">
    <citation type="submission" date="2021-04" db="EMBL/GenBank/DDBJ databases">
        <authorList>
            <person name="Gilroy R."/>
        </authorList>
    </citation>
    <scope>NUCLEOTIDE SEQUENCE</scope>
    <source>
        <strain evidence="6">ChiGjej6B6-14162</strain>
    </source>
</reference>
<dbReference type="Proteomes" id="UP000886740">
    <property type="component" value="Unassembled WGS sequence"/>
</dbReference>
<dbReference type="EC" id="4.2.-.-" evidence="4"/>
<gene>
    <name evidence="6" type="primary">ybaK</name>
    <name evidence="6" type="ORF">H9977_02455</name>
</gene>
<evidence type="ECO:0000256" key="2">
    <source>
        <dbReference type="ARBA" id="ARBA00022917"/>
    </source>
</evidence>
<feature type="domain" description="YbaK/aminoacyl-tRNA synthetase-associated" evidence="5">
    <location>
        <begin position="34"/>
        <end position="149"/>
    </location>
</feature>
<reference evidence="6" key="1">
    <citation type="journal article" date="2021" name="PeerJ">
        <title>Extensive microbial diversity within the chicken gut microbiome revealed by metagenomics and culture.</title>
        <authorList>
            <person name="Gilroy R."/>
            <person name="Ravi A."/>
            <person name="Getino M."/>
            <person name="Pursley I."/>
            <person name="Horton D.L."/>
            <person name="Alikhan N.F."/>
            <person name="Baker D."/>
            <person name="Gharbi K."/>
            <person name="Hall N."/>
            <person name="Watson M."/>
            <person name="Adriaenssens E.M."/>
            <person name="Foster-Nyarko E."/>
            <person name="Jarju S."/>
            <person name="Secka A."/>
            <person name="Antonio M."/>
            <person name="Oren A."/>
            <person name="Chaudhuri R.R."/>
            <person name="La Ragione R."/>
            <person name="Hildebrand F."/>
            <person name="Pallen M.J."/>
        </authorList>
    </citation>
    <scope>NUCLEOTIDE SEQUENCE</scope>
    <source>
        <strain evidence="6">ChiGjej6B6-14162</strain>
    </source>
</reference>
<dbReference type="GO" id="GO:0016829">
    <property type="term" value="F:lyase activity"/>
    <property type="evidence" value="ECO:0007669"/>
    <property type="project" value="UniProtKB-KW"/>
</dbReference>
<dbReference type="EMBL" id="DXEL01000023">
    <property type="protein sequence ID" value="HIX73895.1"/>
    <property type="molecule type" value="Genomic_DNA"/>
</dbReference>
<protein>
    <recommendedName>
        <fullName evidence="4">Cys-tRNA(Pro)/Cys-tRNA(Cys) deacylase</fullName>
        <ecNumber evidence="4">4.2.-.-</ecNumber>
    </recommendedName>
</protein>
<proteinExistence type="inferred from homology"/>
<evidence type="ECO:0000256" key="1">
    <source>
        <dbReference type="ARBA" id="ARBA00009798"/>
    </source>
</evidence>
<dbReference type="SUPFAM" id="SSF55826">
    <property type="entry name" value="YbaK/ProRS associated domain"/>
    <property type="match status" value="1"/>
</dbReference>
<comment type="similarity">
    <text evidence="1 4">Belongs to the prolyl-tRNA editing family. YbaK/EbsC subfamily.</text>
</comment>
<keyword evidence="2 4" id="KW-0648">Protein biosynthesis</keyword>
<dbReference type="Pfam" id="PF04073">
    <property type="entry name" value="tRNA_edit"/>
    <property type="match status" value="1"/>
</dbReference>
<comment type="caution">
    <text evidence="6">The sequence shown here is derived from an EMBL/GenBank/DDBJ whole genome shotgun (WGS) entry which is preliminary data.</text>
</comment>
<keyword evidence="3 4" id="KW-0456">Lyase</keyword>
<evidence type="ECO:0000313" key="7">
    <source>
        <dbReference type="Proteomes" id="UP000886740"/>
    </source>
</evidence>
<evidence type="ECO:0000313" key="6">
    <source>
        <dbReference type="EMBL" id="HIX73895.1"/>
    </source>
</evidence>
<dbReference type="InterPro" id="IPR007214">
    <property type="entry name" value="YbaK/aa-tRNA-synth-assoc-dom"/>
</dbReference>
<dbReference type="PANTHER" id="PTHR30411">
    <property type="entry name" value="CYTOPLASMIC PROTEIN"/>
    <property type="match status" value="1"/>
</dbReference>
<sequence length="163" mass="18008">MKEKINKTNVARLLDKAKIAYELVPYEVDENDLSATHVAEQLGENVEQVFKTLVLHGDKTGYLVCVIPGADEVDLKKAAKVSGNKKCEMLPMKELLPVTGYIRGGCSPIGMKKHFPTYIHQTAVTFSHIYVSAGQRGLQVKLAPADLIRESRAEEADLIAEQE</sequence>
<evidence type="ECO:0000256" key="3">
    <source>
        <dbReference type="ARBA" id="ARBA00023239"/>
    </source>
</evidence>
<dbReference type="AlphaFoldDB" id="A0A9D1X9H9"/>
<evidence type="ECO:0000256" key="4">
    <source>
        <dbReference type="PIRNR" id="PIRNR006181"/>
    </source>
</evidence>
<accession>A0A9D1X9H9</accession>